<keyword evidence="8" id="KW-0902">Two-component regulatory system</keyword>
<dbReference type="InterPro" id="IPR036890">
    <property type="entry name" value="HATPase_C_sf"/>
</dbReference>
<comment type="catalytic activity">
    <reaction evidence="1">
        <text>ATP + protein L-histidine = ADP + protein N-phospho-L-histidine.</text>
        <dbReference type="EC" id="2.7.13.3"/>
    </reaction>
</comment>
<dbReference type="InterPro" id="IPR005467">
    <property type="entry name" value="His_kinase_dom"/>
</dbReference>
<comment type="caution">
    <text evidence="12">The sequence shown here is derived from an EMBL/GenBank/DDBJ whole genome shotgun (WGS) entry which is preliminary data.</text>
</comment>
<dbReference type="Gene3D" id="3.40.190.10">
    <property type="entry name" value="Periplasmic binding protein-like II"/>
    <property type="match status" value="1"/>
</dbReference>
<dbReference type="InterPro" id="IPR036097">
    <property type="entry name" value="HisK_dim/P_sf"/>
</dbReference>
<dbReference type="PANTHER" id="PTHR43065:SF10">
    <property type="entry name" value="PEROXIDE STRESS-ACTIVATED HISTIDINE KINASE MAK3"/>
    <property type="match status" value="1"/>
</dbReference>
<dbReference type="CDD" id="cd00082">
    <property type="entry name" value="HisKA"/>
    <property type="match status" value="1"/>
</dbReference>
<dbReference type="PANTHER" id="PTHR43065">
    <property type="entry name" value="SENSOR HISTIDINE KINASE"/>
    <property type="match status" value="1"/>
</dbReference>
<keyword evidence="4" id="KW-0808">Transferase</keyword>
<dbReference type="SMART" id="SM00388">
    <property type="entry name" value="HisKA"/>
    <property type="match status" value="1"/>
</dbReference>
<evidence type="ECO:0000259" key="11">
    <source>
        <dbReference type="PROSITE" id="PS50109"/>
    </source>
</evidence>
<dbReference type="InterPro" id="IPR003594">
    <property type="entry name" value="HATPase_dom"/>
</dbReference>
<evidence type="ECO:0000256" key="6">
    <source>
        <dbReference type="ARBA" id="ARBA00022777"/>
    </source>
</evidence>
<evidence type="ECO:0000256" key="2">
    <source>
        <dbReference type="ARBA" id="ARBA00012438"/>
    </source>
</evidence>
<evidence type="ECO:0000256" key="8">
    <source>
        <dbReference type="ARBA" id="ARBA00023012"/>
    </source>
</evidence>
<dbReference type="EMBL" id="JACJJC010000010">
    <property type="protein sequence ID" value="MBM6704328.1"/>
    <property type="molecule type" value="Genomic_DNA"/>
</dbReference>
<sequence>MKSDNRRPSAASRKWRVRLSRLLLGRRPRLLCFSLILAAALVPGLASAPEPQHVPTASDSEAEVHIVPDASSGATLSAGHLSASRQLEAAAKAGGSERKRRLKVAVLDTLVNPFDSFYLQATIARLEALLPDYDWQTITVSAAEAREDIARVQPDFLFAPAAFVAALDPSMPASRIATRKTTLAQKAEASVGAAFVVRAGEGLETLDVLKGRRAAAGMPMAADGWLAAAGEILEAGYDPDTFFERIDFRTNAYPDVISALLAGRVDVAILPACLLETVGKRMLVDVEGLSIAAEKNGGLACRHSTALYPDVTLLALSHAPERAVRDVTVAILSERNAREYEWLTNVSFSEVLRLFEALQLGPYAYLRDMSPGAIFERHRSAFLLAAAAILFLVLNELRLQRLVRRRTHELARSVAEREREAANAEAVRRRLALFERRSIVQQMSGMIAHEINAPIGAIRTFAAILRMSDPTSASAADAGGTSEAGARARKTALEGIEREAVRIAEIVARVRRYAKTTKRSHEAVDLRDVLSKSVRALKAERPTVRVDLSLKAASPANVLGDGLELELLFLNLLRNAVQAADSQTGANEAHKSSERRQEKSKSLPDCVSAALREDAEGSRYVVVIENPGAPLGEDVIKALNSRASGFVRAMREEMKEENDVESMEASSSGASQNAEASRGLGLGLTICRGIADSHGASLRFEAREAGGVRVKVLFDAVLDNAKDQDR</sequence>
<dbReference type="InterPro" id="IPR003661">
    <property type="entry name" value="HisK_dim/P_dom"/>
</dbReference>
<evidence type="ECO:0000256" key="3">
    <source>
        <dbReference type="ARBA" id="ARBA00022553"/>
    </source>
</evidence>
<gene>
    <name evidence="12" type="ORF">H6A60_07510</name>
</gene>
<evidence type="ECO:0000256" key="10">
    <source>
        <dbReference type="SAM" id="SignalP"/>
    </source>
</evidence>
<evidence type="ECO:0000256" key="9">
    <source>
        <dbReference type="SAM" id="MobiDB-lite"/>
    </source>
</evidence>
<evidence type="ECO:0000256" key="4">
    <source>
        <dbReference type="ARBA" id="ARBA00022679"/>
    </source>
</evidence>
<reference evidence="12 13" key="1">
    <citation type="journal article" date="2021" name="Sci. Rep.">
        <title>The distribution of antibiotic resistance genes in chicken gut microbiota commensals.</title>
        <authorList>
            <person name="Juricova H."/>
            <person name="Matiasovicova J."/>
            <person name="Kubasova T."/>
            <person name="Cejkova D."/>
            <person name="Rychlik I."/>
        </authorList>
    </citation>
    <scope>NUCLEOTIDE SEQUENCE [LARGE SCALE GENOMIC DNA]</scope>
    <source>
        <strain evidence="12 13">An829</strain>
    </source>
</reference>
<accession>A0ABS2DSL8</accession>
<evidence type="ECO:0000313" key="12">
    <source>
        <dbReference type="EMBL" id="MBM6704328.1"/>
    </source>
</evidence>
<organism evidence="12 13">
    <name type="scientific">Sutterella massiliensis</name>
    <dbReference type="NCBI Taxonomy" id="1816689"/>
    <lineage>
        <taxon>Bacteria</taxon>
        <taxon>Pseudomonadati</taxon>
        <taxon>Pseudomonadota</taxon>
        <taxon>Betaproteobacteria</taxon>
        <taxon>Burkholderiales</taxon>
        <taxon>Sutterellaceae</taxon>
        <taxon>Sutterella</taxon>
    </lineage>
</organism>
<dbReference type="Proteomes" id="UP000715095">
    <property type="component" value="Unassembled WGS sequence"/>
</dbReference>
<keyword evidence="3" id="KW-0597">Phosphoprotein</keyword>
<dbReference type="EC" id="2.7.13.3" evidence="2"/>
<dbReference type="Pfam" id="PF02518">
    <property type="entry name" value="HATPase_c"/>
    <property type="match status" value="1"/>
</dbReference>
<dbReference type="SMART" id="SM00387">
    <property type="entry name" value="HATPase_c"/>
    <property type="match status" value="1"/>
</dbReference>
<keyword evidence="13" id="KW-1185">Reference proteome</keyword>
<feature type="chain" id="PRO_5045598633" description="histidine kinase" evidence="10">
    <location>
        <begin position="49"/>
        <end position="726"/>
    </location>
</feature>
<feature type="region of interest" description="Disordered" evidence="9">
    <location>
        <begin position="581"/>
        <end position="605"/>
    </location>
</feature>
<keyword evidence="10" id="KW-0732">Signal</keyword>
<evidence type="ECO:0000256" key="7">
    <source>
        <dbReference type="ARBA" id="ARBA00022840"/>
    </source>
</evidence>
<feature type="domain" description="Histidine kinase" evidence="11">
    <location>
        <begin position="446"/>
        <end position="718"/>
    </location>
</feature>
<dbReference type="Gene3D" id="1.10.287.130">
    <property type="match status" value="1"/>
</dbReference>
<proteinExistence type="predicted"/>
<evidence type="ECO:0000313" key="13">
    <source>
        <dbReference type="Proteomes" id="UP000715095"/>
    </source>
</evidence>
<keyword evidence="6" id="KW-0418">Kinase</keyword>
<name>A0ABS2DSL8_9BURK</name>
<dbReference type="Gene3D" id="3.30.565.10">
    <property type="entry name" value="Histidine kinase-like ATPase, C-terminal domain"/>
    <property type="match status" value="1"/>
</dbReference>
<feature type="compositionally biased region" description="Basic and acidic residues" evidence="9">
    <location>
        <begin position="588"/>
        <end position="602"/>
    </location>
</feature>
<evidence type="ECO:0000256" key="1">
    <source>
        <dbReference type="ARBA" id="ARBA00000085"/>
    </source>
</evidence>
<evidence type="ECO:0000256" key="5">
    <source>
        <dbReference type="ARBA" id="ARBA00022741"/>
    </source>
</evidence>
<dbReference type="RefSeq" id="WP_205102996.1">
    <property type="nucleotide sequence ID" value="NZ_JACJJC010000010.1"/>
</dbReference>
<dbReference type="SUPFAM" id="SSF53850">
    <property type="entry name" value="Periplasmic binding protein-like II"/>
    <property type="match status" value="1"/>
</dbReference>
<dbReference type="Pfam" id="PF12974">
    <property type="entry name" value="Phosphonate-bd"/>
    <property type="match status" value="1"/>
</dbReference>
<feature type="signal peptide" evidence="10">
    <location>
        <begin position="1"/>
        <end position="48"/>
    </location>
</feature>
<keyword evidence="5" id="KW-0547">Nucleotide-binding</keyword>
<dbReference type="SUPFAM" id="SSF55874">
    <property type="entry name" value="ATPase domain of HSP90 chaperone/DNA topoisomerase II/histidine kinase"/>
    <property type="match status" value="1"/>
</dbReference>
<dbReference type="SUPFAM" id="SSF47384">
    <property type="entry name" value="Homodimeric domain of signal transducing histidine kinase"/>
    <property type="match status" value="1"/>
</dbReference>
<dbReference type="PROSITE" id="PS50109">
    <property type="entry name" value="HIS_KIN"/>
    <property type="match status" value="1"/>
</dbReference>
<keyword evidence="7" id="KW-0067">ATP-binding</keyword>
<protein>
    <recommendedName>
        <fullName evidence="2">histidine kinase</fullName>
        <ecNumber evidence="2">2.7.13.3</ecNumber>
    </recommendedName>
</protein>